<comment type="similarity">
    <text evidence="1">Belongs to the LysR transcriptional regulatory family.</text>
</comment>
<dbReference type="Proteomes" id="UP001442841">
    <property type="component" value="Chromosome"/>
</dbReference>
<evidence type="ECO:0000256" key="1">
    <source>
        <dbReference type="ARBA" id="ARBA00009437"/>
    </source>
</evidence>
<reference evidence="6 7" key="1">
    <citation type="submission" date="2024-04" db="EMBL/GenBank/DDBJ databases">
        <title>Isolation of an actinomycete strain from pig manure.</title>
        <authorList>
            <person name="Gong T."/>
            <person name="Yu Z."/>
            <person name="An M."/>
            <person name="Wei C."/>
            <person name="Yang W."/>
            <person name="Liu L."/>
        </authorList>
    </citation>
    <scope>NUCLEOTIDE SEQUENCE [LARGE SCALE GENOMIC DNA]</scope>
    <source>
        <strain evidence="6 7">ZF39</strain>
    </source>
</reference>
<dbReference type="PRINTS" id="PR00039">
    <property type="entry name" value="HTHLYSR"/>
</dbReference>
<evidence type="ECO:0000256" key="2">
    <source>
        <dbReference type="ARBA" id="ARBA00023015"/>
    </source>
</evidence>
<organism evidence="6 7">
    <name type="scientific">Ammonicoccus fulvus</name>
    <dbReference type="NCBI Taxonomy" id="3138240"/>
    <lineage>
        <taxon>Bacteria</taxon>
        <taxon>Bacillati</taxon>
        <taxon>Actinomycetota</taxon>
        <taxon>Actinomycetes</taxon>
        <taxon>Propionibacteriales</taxon>
        <taxon>Propionibacteriaceae</taxon>
        <taxon>Ammonicoccus</taxon>
    </lineage>
</organism>
<gene>
    <name evidence="6" type="ORF">AADG42_06805</name>
</gene>
<dbReference type="PANTHER" id="PTHR30346">
    <property type="entry name" value="TRANSCRIPTIONAL DUAL REGULATOR HCAR-RELATED"/>
    <property type="match status" value="1"/>
</dbReference>
<keyword evidence="3" id="KW-0238">DNA-binding</keyword>
<keyword evidence="2" id="KW-0805">Transcription regulation</keyword>
<dbReference type="SUPFAM" id="SSF53850">
    <property type="entry name" value="Periplasmic binding protein-like II"/>
    <property type="match status" value="1"/>
</dbReference>
<evidence type="ECO:0000256" key="4">
    <source>
        <dbReference type="ARBA" id="ARBA00023163"/>
    </source>
</evidence>
<evidence type="ECO:0000259" key="5">
    <source>
        <dbReference type="PROSITE" id="PS50931"/>
    </source>
</evidence>
<accession>A0ABZ3FLU4</accession>
<dbReference type="Pfam" id="PF00126">
    <property type="entry name" value="HTH_1"/>
    <property type="match status" value="1"/>
</dbReference>
<dbReference type="InterPro" id="IPR036388">
    <property type="entry name" value="WH-like_DNA-bd_sf"/>
</dbReference>
<evidence type="ECO:0000313" key="6">
    <source>
        <dbReference type="EMBL" id="XAN07019.1"/>
    </source>
</evidence>
<keyword evidence="7" id="KW-1185">Reference proteome</keyword>
<dbReference type="Gene3D" id="1.10.10.10">
    <property type="entry name" value="Winged helix-like DNA-binding domain superfamily/Winged helix DNA-binding domain"/>
    <property type="match status" value="1"/>
</dbReference>
<dbReference type="PANTHER" id="PTHR30346:SF29">
    <property type="entry name" value="LYSR SUBSTRATE-BINDING"/>
    <property type="match status" value="1"/>
</dbReference>
<protein>
    <submittedName>
        <fullName evidence="6">LysR family transcriptional regulator</fullName>
    </submittedName>
</protein>
<dbReference type="PROSITE" id="PS50931">
    <property type="entry name" value="HTH_LYSR"/>
    <property type="match status" value="1"/>
</dbReference>
<dbReference type="EMBL" id="CP154795">
    <property type="protein sequence ID" value="XAN07019.1"/>
    <property type="molecule type" value="Genomic_DNA"/>
</dbReference>
<dbReference type="InterPro" id="IPR000847">
    <property type="entry name" value="LysR_HTH_N"/>
</dbReference>
<dbReference type="InterPro" id="IPR036390">
    <property type="entry name" value="WH_DNA-bd_sf"/>
</dbReference>
<dbReference type="SUPFAM" id="SSF46785">
    <property type="entry name" value="Winged helix' DNA-binding domain"/>
    <property type="match status" value="1"/>
</dbReference>
<keyword evidence="4" id="KW-0804">Transcription</keyword>
<evidence type="ECO:0000313" key="7">
    <source>
        <dbReference type="Proteomes" id="UP001442841"/>
    </source>
</evidence>
<name>A0ABZ3FLU4_9ACTN</name>
<dbReference type="InterPro" id="IPR005119">
    <property type="entry name" value="LysR_subst-bd"/>
</dbReference>
<dbReference type="Gene3D" id="3.40.190.10">
    <property type="entry name" value="Periplasmic binding protein-like II"/>
    <property type="match status" value="2"/>
</dbReference>
<feature type="domain" description="HTH lysR-type" evidence="5">
    <location>
        <begin position="1"/>
        <end position="58"/>
    </location>
</feature>
<proteinExistence type="inferred from homology"/>
<sequence length="302" mass="31798">MDLSQFQAFVAIARLGSISSSAVELGYSQSAVSRQLQGLEREMGAELVRRSARGVRLTARGRALLPHAQDIVAAWEAARADVSGTTERTRLRIGTFPAAMAALVAPALGELERVRPDLVVGIRQEPSPKLRSAVAAGELDGALVMEREAEPHLRGLRAESVVIDEMVVIVPHGHEAFGTPTRARLADFEGETWVEAPGRSERVLRGAAARAGFTPGRIRPAPDLAAKVAFVAAGLGVAMVPALALAPQRADLGVLRLADPPQRGVNWLTRADRDPGQLADVLAAFASVQASRDGAPTANSAG</sequence>
<dbReference type="Pfam" id="PF03466">
    <property type="entry name" value="LysR_substrate"/>
    <property type="match status" value="1"/>
</dbReference>
<evidence type="ECO:0000256" key="3">
    <source>
        <dbReference type="ARBA" id="ARBA00023125"/>
    </source>
</evidence>
<dbReference type="RefSeq" id="WP_425308463.1">
    <property type="nucleotide sequence ID" value="NZ_CP154795.1"/>
</dbReference>